<sequence length="247" mass="28829">MCQLTGDTSTPTLRRTLTTICRNLLWSHNLPHLSTHRLIPHGFKLQMLYASDVRQPNVESHPSPLELETITIYHEAFDHLLHHLFNINQFLMLVLVSIFAFCSAERMRVRCTGSYNYESMTLFVYFQKYPSVPQTCAYLFSLGNDVLIYLKDAKYCMENAFITYLVRLQIETSGKGNATWVLVFKEPLRSDVQPGTQHAYDFPRIMHNIQLKKLMNTYSDKHELVVEQGYNVVLPKKLKTRNWYLTS</sequence>
<dbReference type="Proteomes" id="UP001177003">
    <property type="component" value="Chromosome 4"/>
</dbReference>
<dbReference type="AlphaFoldDB" id="A0AA35YT22"/>
<feature type="transmembrane region" description="Helical" evidence="1">
    <location>
        <begin position="87"/>
        <end position="104"/>
    </location>
</feature>
<evidence type="ECO:0000256" key="1">
    <source>
        <dbReference type="SAM" id="Phobius"/>
    </source>
</evidence>
<evidence type="ECO:0000313" key="3">
    <source>
        <dbReference type="Proteomes" id="UP001177003"/>
    </source>
</evidence>
<keyword evidence="1" id="KW-0472">Membrane</keyword>
<keyword evidence="3" id="KW-1185">Reference proteome</keyword>
<evidence type="ECO:0000313" key="2">
    <source>
        <dbReference type="EMBL" id="CAI9279601.1"/>
    </source>
</evidence>
<keyword evidence="1" id="KW-1133">Transmembrane helix</keyword>
<organism evidence="2 3">
    <name type="scientific">Lactuca saligna</name>
    <name type="common">Willowleaf lettuce</name>
    <dbReference type="NCBI Taxonomy" id="75948"/>
    <lineage>
        <taxon>Eukaryota</taxon>
        <taxon>Viridiplantae</taxon>
        <taxon>Streptophyta</taxon>
        <taxon>Embryophyta</taxon>
        <taxon>Tracheophyta</taxon>
        <taxon>Spermatophyta</taxon>
        <taxon>Magnoliopsida</taxon>
        <taxon>eudicotyledons</taxon>
        <taxon>Gunneridae</taxon>
        <taxon>Pentapetalae</taxon>
        <taxon>asterids</taxon>
        <taxon>campanulids</taxon>
        <taxon>Asterales</taxon>
        <taxon>Asteraceae</taxon>
        <taxon>Cichorioideae</taxon>
        <taxon>Cichorieae</taxon>
        <taxon>Lactucinae</taxon>
        <taxon>Lactuca</taxon>
    </lineage>
</organism>
<protein>
    <submittedName>
        <fullName evidence="2">Uncharacterized protein</fullName>
    </submittedName>
</protein>
<reference evidence="2" key="1">
    <citation type="submission" date="2023-04" db="EMBL/GenBank/DDBJ databases">
        <authorList>
            <person name="Vijverberg K."/>
            <person name="Xiong W."/>
            <person name="Schranz E."/>
        </authorList>
    </citation>
    <scope>NUCLEOTIDE SEQUENCE</scope>
</reference>
<proteinExistence type="predicted"/>
<gene>
    <name evidence="2" type="ORF">LSALG_LOCUS19393</name>
</gene>
<dbReference type="EMBL" id="OX465080">
    <property type="protein sequence ID" value="CAI9279601.1"/>
    <property type="molecule type" value="Genomic_DNA"/>
</dbReference>
<name>A0AA35YT22_LACSI</name>
<accession>A0AA35YT22</accession>
<keyword evidence="1" id="KW-0812">Transmembrane</keyword>